<dbReference type="AlphaFoldDB" id="A0A345BUH7"/>
<accession>A0A345BUH7</accession>
<dbReference type="EMBL" id="CP031092">
    <property type="protein sequence ID" value="AXF54608.1"/>
    <property type="molecule type" value="Genomic_DNA"/>
</dbReference>
<evidence type="ECO:0000313" key="2">
    <source>
        <dbReference type="Proteomes" id="UP000252100"/>
    </source>
</evidence>
<gene>
    <name evidence="1" type="ORF">DT065_00310</name>
</gene>
<reference evidence="1 2" key="1">
    <citation type="journal article" date="2018" name="J. Microbiol.">
        <title>Salicibibacter kimchii gen. nov., sp. nov., a moderately halophilic and alkalitolerant bacterium in the family Bacillaceae, isolated from kimchi.</title>
        <authorList>
            <person name="Jang J.Y."/>
            <person name="Oh Y.J."/>
            <person name="Lim S.K."/>
            <person name="Park H.K."/>
            <person name="Lee C."/>
            <person name="Kim J.Y."/>
            <person name="Lee M.A."/>
            <person name="Choi H.J."/>
        </authorList>
    </citation>
    <scope>NUCLEOTIDE SEQUENCE [LARGE SCALE GENOMIC DNA]</scope>
    <source>
        <strain evidence="1 2">NKC1-1</strain>
    </source>
</reference>
<sequence>MKLSGQFIFTQEELEQKLVYWQKILKLQDWDISIEKKKMIGEDFEGNVQCFLESKEAFISILDEDYRPDDSLGEHDMEETLVHELLHLHLYPISEIAEDKPNYDLFEEQAINALAKAYVYLDRRGGE</sequence>
<name>A0A345BUH7_9BACI</name>
<protein>
    <submittedName>
        <fullName evidence="1">Uncharacterized protein</fullName>
    </submittedName>
</protein>
<dbReference type="KEGG" id="rue:DT065_00310"/>
<keyword evidence="2" id="KW-1185">Reference proteome</keyword>
<organism evidence="1 2">
    <name type="scientific">Salicibibacter kimchii</name>
    <dbReference type="NCBI Taxonomy" id="2099786"/>
    <lineage>
        <taxon>Bacteria</taxon>
        <taxon>Bacillati</taxon>
        <taxon>Bacillota</taxon>
        <taxon>Bacilli</taxon>
        <taxon>Bacillales</taxon>
        <taxon>Bacillaceae</taxon>
        <taxon>Salicibibacter</taxon>
    </lineage>
</organism>
<proteinExistence type="predicted"/>
<dbReference type="Proteomes" id="UP000252100">
    <property type="component" value="Chromosome"/>
</dbReference>
<evidence type="ECO:0000313" key="1">
    <source>
        <dbReference type="EMBL" id="AXF54608.1"/>
    </source>
</evidence>